<dbReference type="PANTHER" id="PTHR46305">
    <property type="match status" value="1"/>
</dbReference>
<dbReference type="Proteomes" id="UP000768524">
    <property type="component" value="Unassembled WGS sequence"/>
</dbReference>
<feature type="domain" description="Flavodoxin-like fold" evidence="5">
    <location>
        <begin position="3"/>
        <end position="182"/>
    </location>
</feature>
<evidence type="ECO:0000256" key="2">
    <source>
        <dbReference type="ARBA" id="ARBA00022630"/>
    </source>
</evidence>
<comment type="cofactor">
    <cofactor evidence="1">
        <name>FAD</name>
        <dbReference type="ChEBI" id="CHEBI:57692"/>
    </cofactor>
</comment>
<protein>
    <submittedName>
        <fullName evidence="6">NAD(P)H-dependent oxidoreductase</fullName>
    </submittedName>
</protein>
<dbReference type="Pfam" id="PF02525">
    <property type="entry name" value="Flavodoxin_2"/>
    <property type="match status" value="1"/>
</dbReference>
<evidence type="ECO:0000313" key="6">
    <source>
        <dbReference type="EMBL" id="MBN3050733.1"/>
    </source>
</evidence>
<proteinExistence type="inferred from homology"/>
<accession>A0AAE2WCI6</accession>
<comment type="similarity">
    <text evidence="4">Belongs to the oxidoreductase MdaB family.</text>
</comment>
<evidence type="ECO:0000259" key="5">
    <source>
        <dbReference type="Pfam" id="PF02525"/>
    </source>
</evidence>
<gene>
    <name evidence="6" type="ORF">H4F45_04425</name>
</gene>
<dbReference type="EMBL" id="JACGEP010000009">
    <property type="protein sequence ID" value="MBN3050733.1"/>
    <property type="molecule type" value="Genomic_DNA"/>
</dbReference>
<dbReference type="PANTHER" id="PTHR46305:SF3">
    <property type="entry name" value="NADPH:QUINONE OXIDOREDUCTASE MDAB"/>
    <property type="match status" value="1"/>
</dbReference>
<name>A0AAE2WCI6_9GAMM</name>
<dbReference type="RefSeq" id="WP_180784248.1">
    <property type="nucleotide sequence ID" value="NZ_JACDSF010000001.1"/>
</dbReference>
<organism evidence="6 7">
    <name type="scientific">Pectobacterium brasiliense</name>
    <dbReference type="NCBI Taxonomy" id="180957"/>
    <lineage>
        <taxon>Bacteria</taxon>
        <taxon>Pseudomonadati</taxon>
        <taxon>Pseudomonadota</taxon>
        <taxon>Gammaproteobacteria</taxon>
        <taxon>Enterobacterales</taxon>
        <taxon>Pectobacteriaceae</taxon>
        <taxon>Pectobacterium</taxon>
    </lineage>
</organism>
<dbReference type="AlphaFoldDB" id="A0AAE2WCI6"/>
<dbReference type="InterPro" id="IPR029039">
    <property type="entry name" value="Flavoprotein-like_sf"/>
</dbReference>
<evidence type="ECO:0000313" key="7">
    <source>
        <dbReference type="Proteomes" id="UP000768524"/>
    </source>
</evidence>
<keyword evidence="3" id="KW-0274">FAD</keyword>
<reference evidence="6" key="1">
    <citation type="submission" date="2020-07" db="EMBL/GenBank/DDBJ databases">
        <title>A pangenomic view of the genus Pectobacterium provides insights into genome organization, phylogeny, and virulence.</title>
        <authorList>
            <person name="Jonkheer E."/>
            <person name="Brankovics B."/>
            <person name="Houwers I."/>
            <person name="Van Der Wolf J."/>
            <person name="Bonants P."/>
            <person name="Vreeburg R."/>
            <person name="Bollema R."/>
            <person name="De Haan J."/>
            <person name="Berke L."/>
            <person name="De Ridder D."/>
            <person name="Smit S."/>
            <person name="Van Der Lee T.A.J."/>
        </authorList>
    </citation>
    <scope>NUCLEOTIDE SEQUENCE</scope>
    <source>
        <strain evidence="6">NAK:433</strain>
    </source>
</reference>
<dbReference type="InterPro" id="IPR052397">
    <property type="entry name" value="NADPH-QR_MdaB"/>
</dbReference>
<sequence length="193" mass="21976">MTNVLILNGHLQYSYSQGTLTASLIERAESFFLNKGWAVKTTITADSYDVAAEIEKFKWADVVLLQMPLNWMGMPWSLKKYVDDVWGAGMAGEMSLYDGRSSEDPKKNYGTGGLLKGRYMLSVTANSPQEAFSNPSEHYFAGRSEDDLLLPIHLLFKWVGLGKVESFWSYDVMKNPQIEQDFVRFDNHLNLHF</sequence>
<dbReference type="InterPro" id="IPR003680">
    <property type="entry name" value="Flavodoxin_fold"/>
</dbReference>
<keyword evidence="2" id="KW-0285">Flavoprotein</keyword>
<evidence type="ECO:0000256" key="1">
    <source>
        <dbReference type="ARBA" id="ARBA00001974"/>
    </source>
</evidence>
<dbReference type="SUPFAM" id="SSF52218">
    <property type="entry name" value="Flavoproteins"/>
    <property type="match status" value="1"/>
</dbReference>
<dbReference type="Gene3D" id="3.40.50.360">
    <property type="match status" value="1"/>
</dbReference>
<comment type="caution">
    <text evidence="6">The sequence shown here is derived from an EMBL/GenBank/DDBJ whole genome shotgun (WGS) entry which is preliminary data.</text>
</comment>
<evidence type="ECO:0000256" key="4">
    <source>
        <dbReference type="ARBA" id="ARBA00037981"/>
    </source>
</evidence>
<evidence type="ECO:0000256" key="3">
    <source>
        <dbReference type="ARBA" id="ARBA00022827"/>
    </source>
</evidence>